<dbReference type="InterPro" id="IPR053746">
    <property type="entry name" value="Viral_HT_Connector_Assembly"/>
</dbReference>
<dbReference type="Proteomes" id="UP000304148">
    <property type="component" value="Chromosome"/>
</dbReference>
<name>A0A383RHR7_PAEAL</name>
<dbReference type="InterPro" id="IPR021146">
    <property type="entry name" value="Phage_gp6-like_head-tail"/>
</dbReference>
<dbReference type="Gene3D" id="1.10.246.150">
    <property type="match status" value="1"/>
</dbReference>
<dbReference type="AlphaFoldDB" id="A0A383RHR7"/>
<sequence>MSQLEKLKIQLGIQGESQDKSLTLLLEDVASDLLVWTNRSTLPAVLETTQRQIAVIRYNMQGVEGQTSHSEGGVSRSFDELPPSIKDSINQRRLLKVVSYNAAP</sequence>
<gene>
    <name evidence="1" type="ORF">PBLR_14321</name>
</gene>
<organism evidence="1 2">
    <name type="scientific">Paenibacillus alvei</name>
    <name type="common">Bacillus alvei</name>
    <dbReference type="NCBI Taxonomy" id="44250"/>
    <lineage>
        <taxon>Bacteria</taxon>
        <taxon>Bacillati</taxon>
        <taxon>Bacillota</taxon>
        <taxon>Bacilli</taxon>
        <taxon>Bacillales</taxon>
        <taxon>Paenibacillaceae</taxon>
        <taxon>Paenibacillus</taxon>
    </lineage>
</organism>
<evidence type="ECO:0000313" key="1">
    <source>
        <dbReference type="EMBL" id="SYX85899.1"/>
    </source>
</evidence>
<protein>
    <submittedName>
        <fullName evidence="1">Putative phage protein</fullName>
    </submittedName>
</protein>
<proteinExistence type="predicted"/>
<evidence type="ECO:0000313" key="2">
    <source>
        <dbReference type="Proteomes" id="UP000304148"/>
    </source>
</evidence>
<dbReference type="RefSeq" id="WP_138187827.1">
    <property type="nucleotide sequence ID" value="NZ_LS992241.1"/>
</dbReference>
<dbReference type="Pfam" id="PF05135">
    <property type="entry name" value="Phage_connect_1"/>
    <property type="match status" value="1"/>
</dbReference>
<reference evidence="2" key="1">
    <citation type="submission" date="2018-08" db="EMBL/GenBank/DDBJ databases">
        <authorList>
            <person name="Chevrot R."/>
        </authorList>
    </citation>
    <scope>NUCLEOTIDE SEQUENCE [LARGE SCALE GENOMIC DNA]</scope>
</reference>
<dbReference type="EMBL" id="LS992241">
    <property type="protein sequence ID" value="SYX85899.1"/>
    <property type="molecule type" value="Genomic_DNA"/>
</dbReference>
<accession>A0A383RHR7</accession>